<reference evidence="8" key="1">
    <citation type="journal article" date="2014" name="Int. J. Syst. Evol. Microbiol.">
        <title>Complete genome of a new Firmicutes species belonging to the dominant human colonic microbiota ('Ruminococcus bicirculans') reveals two chromosomes and a selective capacity to utilize plant glucans.</title>
        <authorList>
            <consortium name="NISC Comparative Sequencing Program"/>
            <person name="Wegmann U."/>
            <person name="Louis P."/>
            <person name="Goesmann A."/>
            <person name="Henrissat B."/>
            <person name="Duncan S.H."/>
            <person name="Flint H.J."/>
        </authorList>
    </citation>
    <scope>NUCLEOTIDE SEQUENCE</scope>
    <source>
        <strain evidence="8">NBRC 102030</strain>
    </source>
</reference>
<evidence type="ECO:0000256" key="4">
    <source>
        <dbReference type="PROSITE-ProRule" id="PRU00284"/>
    </source>
</evidence>
<proteinExistence type="inferred from homology"/>
<dbReference type="Gene3D" id="1.10.287.950">
    <property type="entry name" value="Methyl-accepting chemotaxis protein"/>
    <property type="match status" value="1"/>
</dbReference>
<evidence type="ECO:0000259" key="5">
    <source>
        <dbReference type="PROSITE" id="PS50111"/>
    </source>
</evidence>
<accession>A0ABQ6JA52</accession>
<dbReference type="Proteomes" id="UP001157046">
    <property type="component" value="Unassembled WGS sequence"/>
</dbReference>
<dbReference type="InterPro" id="IPR004089">
    <property type="entry name" value="MCPsignal_dom"/>
</dbReference>
<keyword evidence="9" id="KW-1185">Reference proteome</keyword>
<dbReference type="PROSITE" id="PS50111">
    <property type="entry name" value="CHEMOTAXIS_TRANSDUC_2"/>
    <property type="match status" value="1"/>
</dbReference>
<evidence type="ECO:0000256" key="2">
    <source>
        <dbReference type="ARBA" id="ARBA00023224"/>
    </source>
</evidence>
<protein>
    <recommendedName>
        <fullName evidence="5">Methyl-accepting transducer domain-containing protein</fullName>
    </recommendedName>
</protein>
<dbReference type="Pfam" id="PF00015">
    <property type="entry name" value="MCPsignal"/>
    <property type="match status" value="1"/>
</dbReference>
<evidence type="ECO:0000313" key="9">
    <source>
        <dbReference type="Proteomes" id="UP001157046"/>
    </source>
</evidence>
<evidence type="ECO:0000313" key="8">
    <source>
        <dbReference type="EMBL" id="GMA84659.1"/>
    </source>
</evidence>
<comment type="subcellular location">
    <subcellularLocation>
        <location evidence="1">Membrane</location>
    </subcellularLocation>
</comment>
<dbReference type="SUPFAM" id="SSF58104">
    <property type="entry name" value="Methyl-accepting chemotaxis protein (MCP) signaling domain"/>
    <property type="match status" value="1"/>
</dbReference>
<reference evidence="9" key="2">
    <citation type="journal article" date="2019" name="Int. J. Syst. Evol. Microbiol.">
        <title>The Global Catalogue of Microorganisms (GCM) 10K type strain sequencing project: providing services to taxonomists for standard genome sequencing and annotation.</title>
        <authorList>
            <consortium name="The Broad Institute Genomics Platform"/>
            <consortium name="The Broad Institute Genome Sequencing Center for Infectious Disease"/>
            <person name="Wu L."/>
            <person name="Ma J."/>
        </authorList>
    </citation>
    <scope>NUCLEOTIDE SEQUENCE [LARGE SCALE GENOMIC DNA]</scope>
    <source>
        <strain evidence="9">NBRC 102030</strain>
    </source>
</reference>
<reference evidence="8" key="3">
    <citation type="submission" date="2023-02" db="EMBL/GenBank/DDBJ databases">
        <authorList>
            <person name="Sun Q."/>
            <person name="Mori K."/>
        </authorList>
    </citation>
    <scope>NUCLEOTIDE SEQUENCE</scope>
    <source>
        <strain evidence="8">NBRC 102030</strain>
    </source>
</reference>
<sequence>MSALSRKLAQRAEQQRLESAQLAAAITQMSSSAIEVANNTNDCAATAQSSLVVVREGQCRVAASNASIEILSSEIANATQVISQLAQDSQKVGTVLDVIKAISAQTNLLALNAAIEAARAGEQGRGFAVVADEVRTLAGRTQDSADEISTMINALQSASRLAVQAMQTGESRTVQAVAEAEGAASSLSSTVQSFDDISQRAQQIALAAQQQSLVTQEINELAVRINSISEDNSHDATALDALSLEMQNLSNRLININRT</sequence>
<comment type="caution">
    <text evidence="8">The sequence shown here is derived from an EMBL/GenBank/DDBJ whole genome shotgun (WGS) entry which is preliminary data.</text>
</comment>
<dbReference type="PANTHER" id="PTHR32089">
    <property type="entry name" value="METHYL-ACCEPTING CHEMOTAXIS PROTEIN MCPB"/>
    <property type="match status" value="1"/>
</dbReference>
<dbReference type="SMART" id="SM00283">
    <property type="entry name" value="MA"/>
    <property type="match status" value="1"/>
</dbReference>
<keyword evidence="2 4" id="KW-0807">Transducer</keyword>
<name>A0ABQ6JA52_9GAMM</name>
<dbReference type="EMBL" id="BSUY01000003">
    <property type="protein sequence ID" value="GMA84584.1"/>
    <property type="molecule type" value="Genomic_DNA"/>
</dbReference>
<evidence type="ECO:0000313" key="6">
    <source>
        <dbReference type="EMBL" id="GMA81710.1"/>
    </source>
</evidence>
<dbReference type="InterPro" id="IPR004090">
    <property type="entry name" value="Chemotax_Me-accpt_rcpt"/>
</dbReference>
<dbReference type="PANTHER" id="PTHR32089:SF112">
    <property type="entry name" value="LYSOZYME-LIKE PROTEIN-RELATED"/>
    <property type="match status" value="1"/>
</dbReference>
<organism evidence="8 9">
    <name type="scientific">Shewanella glacialipiscicola</name>
    <dbReference type="NCBI Taxonomy" id="614069"/>
    <lineage>
        <taxon>Bacteria</taxon>
        <taxon>Pseudomonadati</taxon>
        <taxon>Pseudomonadota</taxon>
        <taxon>Gammaproteobacteria</taxon>
        <taxon>Alteromonadales</taxon>
        <taxon>Shewanellaceae</taxon>
        <taxon>Shewanella</taxon>
    </lineage>
</organism>
<evidence type="ECO:0000256" key="1">
    <source>
        <dbReference type="ARBA" id="ARBA00004370"/>
    </source>
</evidence>
<comment type="similarity">
    <text evidence="3">Belongs to the methyl-accepting chemotaxis (MCP) protein family.</text>
</comment>
<evidence type="ECO:0000313" key="7">
    <source>
        <dbReference type="EMBL" id="GMA84584.1"/>
    </source>
</evidence>
<feature type="domain" description="Methyl-accepting transducer" evidence="5">
    <location>
        <begin position="1"/>
        <end position="226"/>
    </location>
</feature>
<gene>
    <name evidence="6" type="ORF">GCM10025855_12430</name>
    <name evidence="7" type="ORF">GCM10025855_41180</name>
    <name evidence="8" type="ORF">GCM10025855_41940</name>
</gene>
<dbReference type="EMBL" id="BSUY01000004">
    <property type="protein sequence ID" value="GMA84659.1"/>
    <property type="molecule type" value="Genomic_DNA"/>
</dbReference>
<dbReference type="EMBL" id="BSUY01000001">
    <property type="protein sequence ID" value="GMA81710.1"/>
    <property type="molecule type" value="Genomic_DNA"/>
</dbReference>
<evidence type="ECO:0000256" key="3">
    <source>
        <dbReference type="ARBA" id="ARBA00029447"/>
    </source>
</evidence>
<dbReference type="RefSeq" id="WP_284306628.1">
    <property type="nucleotide sequence ID" value="NZ_BSUY01000001.1"/>
</dbReference>
<dbReference type="PRINTS" id="PR00260">
    <property type="entry name" value="CHEMTRNSDUCR"/>
</dbReference>